<dbReference type="GO" id="GO:0000428">
    <property type="term" value="C:DNA-directed RNA polymerase complex"/>
    <property type="evidence" value="ECO:0007669"/>
    <property type="project" value="UniProtKB-KW"/>
</dbReference>
<dbReference type="Gene3D" id="2.40.40.20">
    <property type="match status" value="1"/>
</dbReference>
<keyword evidence="4 12" id="KW-0240">DNA-directed RNA polymerase</keyword>
<evidence type="ECO:0000256" key="13">
    <source>
        <dbReference type="RuleBase" id="RU004279"/>
    </source>
</evidence>
<evidence type="ECO:0000256" key="1">
    <source>
        <dbReference type="ARBA" id="ARBA00006460"/>
    </source>
</evidence>
<name>A0A2G6PDS5_9GAMM</name>
<comment type="caution">
    <text evidence="16">The sequence shown here is derived from an EMBL/GenBank/DDBJ whole genome shotgun (WGS) entry which is preliminary data.</text>
</comment>
<dbReference type="Gene3D" id="4.10.860.120">
    <property type="entry name" value="RNA polymerase II, clamp domain"/>
    <property type="match status" value="1"/>
</dbReference>
<comment type="function">
    <text evidence="12 13">DNA-dependent RNA polymerase catalyzes the transcription of DNA into RNA using the four ribonucleoside triphosphates as substrates.</text>
</comment>
<dbReference type="InterPro" id="IPR038120">
    <property type="entry name" value="Rpb1_funnel_sf"/>
</dbReference>
<dbReference type="Gene3D" id="1.10.132.30">
    <property type="match status" value="1"/>
</dbReference>
<dbReference type="PANTHER" id="PTHR19376">
    <property type="entry name" value="DNA-DIRECTED RNA POLYMERASE"/>
    <property type="match status" value="1"/>
</dbReference>
<evidence type="ECO:0000256" key="10">
    <source>
        <dbReference type="ARBA" id="ARBA00023163"/>
    </source>
</evidence>
<evidence type="ECO:0000256" key="2">
    <source>
        <dbReference type="ARBA" id="ARBA00007616"/>
    </source>
</evidence>
<dbReference type="GO" id="GO:0006351">
    <property type="term" value="P:DNA-templated transcription"/>
    <property type="evidence" value="ECO:0007669"/>
    <property type="project" value="UniProtKB-UniRule"/>
</dbReference>
<dbReference type="FunFam" id="1.10.150.390:FF:000002">
    <property type="entry name" value="DNA-directed RNA polymerase subunit beta"/>
    <property type="match status" value="1"/>
</dbReference>
<keyword evidence="8 12" id="KW-0862">Zinc</keyword>
<evidence type="ECO:0000259" key="15">
    <source>
        <dbReference type="SMART" id="SM00663"/>
    </source>
</evidence>
<dbReference type="InterPro" id="IPR000722">
    <property type="entry name" value="RNA_pol_asu"/>
</dbReference>
<dbReference type="InterPro" id="IPR007081">
    <property type="entry name" value="RNA_pol_Rpb1_5"/>
</dbReference>
<dbReference type="GO" id="GO:0008270">
    <property type="term" value="F:zinc ion binding"/>
    <property type="evidence" value="ECO:0007669"/>
    <property type="project" value="UniProtKB-UniRule"/>
</dbReference>
<dbReference type="SMART" id="SM00663">
    <property type="entry name" value="RPOLA_N"/>
    <property type="match status" value="1"/>
</dbReference>
<comment type="similarity">
    <text evidence="2">In the N-terminal section; belongs to the RNA polymerase beta chain family.</text>
</comment>
<evidence type="ECO:0000313" key="17">
    <source>
        <dbReference type="Proteomes" id="UP000229278"/>
    </source>
</evidence>
<feature type="binding site" evidence="12">
    <location>
        <position position="85"/>
    </location>
    <ligand>
        <name>Zn(2+)</name>
        <dbReference type="ChEBI" id="CHEBI:29105"/>
        <label>1</label>
    </ligand>
</feature>
<evidence type="ECO:0000256" key="5">
    <source>
        <dbReference type="ARBA" id="ARBA00022679"/>
    </source>
</evidence>
<dbReference type="EMBL" id="PDTV01000014">
    <property type="protein sequence ID" value="PIE82701.1"/>
    <property type="molecule type" value="Genomic_DNA"/>
</dbReference>
<evidence type="ECO:0000256" key="11">
    <source>
        <dbReference type="ARBA" id="ARBA00048552"/>
    </source>
</evidence>
<dbReference type="InterPro" id="IPR012754">
    <property type="entry name" value="DNA-dir_RpoC_beta_prime_bact"/>
</dbReference>
<evidence type="ECO:0000256" key="6">
    <source>
        <dbReference type="ARBA" id="ARBA00022695"/>
    </source>
</evidence>
<feature type="binding site" evidence="12">
    <location>
        <position position="937"/>
    </location>
    <ligand>
        <name>Zn(2+)</name>
        <dbReference type="ChEBI" id="CHEBI:29105"/>
        <label>2</label>
    </ligand>
</feature>
<dbReference type="PANTHER" id="PTHR19376:SF54">
    <property type="entry name" value="DNA-DIRECTED RNA POLYMERASE SUBUNIT BETA"/>
    <property type="match status" value="1"/>
</dbReference>
<comment type="similarity">
    <text evidence="3">In the C-terminal section; belongs to the RNA polymerase beta' chain family.</text>
</comment>
<comment type="similarity">
    <text evidence="1 12 13">Belongs to the RNA polymerase beta' chain family.</text>
</comment>
<feature type="compositionally biased region" description="Basic and acidic residues" evidence="14">
    <location>
        <begin position="1437"/>
        <end position="1454"/>
    </location>
</feature>
<dbReference type="InterPro" id="IPR045867">
    <property type="entry name" value="DNA-dir_RpoC_beta_prime"/>
</dbReference>
<dbReference type="GO" id="GO:0003899">
    <property type="term" value="F:DNA-directed RNA polymerase activity"/>
    <property type="evidence" value="ECO:0007669"/>
    <property type="project" value="UniProtKB-UniRule"/>
</dbReference>
<comment type="subunit">
    <text evidence="12">The RNAP catalytic core consists of 2 alpha, 1 beta, 1 beta' and 1 omega subunit. When a sigma factor is associated with the core the holoenzyme is formed, which can initiate transcription.</text>
</comment>
<dbReference type="GO" id="GO:0000287">
    <property type="term" value="F:magnesium ion binding"/>
    <property type="evidence" value="ECO:0007669"/>
    <property type="project" value="UniProtKB-UniRule"/>
</dbReference>
<dbReference type="Pfam" id="PF05000">
    <property type="entry name" value="RNA_pol_Rpb1_4"/>
    <property type="match status" value="1"/>
</dbReference>
<dbReference type="Pfam" id="PF04997">
    <property type="entry name" value="RNA_pol_Rpb1_1"/>
    <property type="match status" value="1"/>
</dbReference>
<dbReference type="FunFam" id="4.10.860.120:FF:000001">
    <property type="entry name" value="DNA-directed RNA polymerase subunit beta"/>
    <property type="match status" value="1"/>
</dbReference>
<organism evidence="16 17">
    <name type="scientific">Candidatus Contendibacter odensensis</name>
    <dbReference type="NCBI Taxonomy" id="1400860"/>
    <lineage>
        <taxon>Bacteria</taxon>
        <taxon>Pseudomonadati</taxon>
        <taxon>Pseudomonadota</taxon>
        <taxon>Gammaproteobacteria</taxon>
        <taxon>Candidatus Competibacteraceae</taxon>
        <taxon>Candidatus Contendibacter</taxon>
    </lineage>
</organism>
<evidence type="ECO:0000256" key="8">
    <source>
        <dbReference type="ARBA" id="ARBA00022833"/>
    </source>
</evidence>
<dbReference type="GO" id="GO:0003677">
    <property type="term" value="F:DNA binding"/>
    <property type="evidence" value="ECO:0007669"/>
    <property type="project" value="UniProtKB-UniRule"/>
</dbReference>
<feature type="binding site" evidence="12">
    <location>
        <position position="463"/>
    </location>
    <ligand>
        <name>Mg(2+)</name>
        <dbReference type="ChEBI" id="CHEBI:18420"/>
    </ligand>
</feature>
<evidence type="ECO:0000313" key="16">
    <source>
        <dbReference type="EMBL" id="PIE82701.1"/>
    </source>
</evidence>
<feature type="binding site" evidence="12">
    <location>
        <position position="88"/>
    </location>
    <ligand>
        <name>Zn(2+)</name>
        <dbReference type="ChEBI" id="CHEBI:29105"/>
        <label>1</label>
    </ligand>
</feature>
<feature type="binding site" evidence="12">
    <location>
        <position position="70"/>
    </location>
    <ligand>
        <name>Zn(2+)</name>
        <dbReference type="ChEBI" id="CHEBI:29105"/>
        <label>1</label>
    </ligand>
</feature>
<dbReference type="InterPro" id="IPR007083">
    <property type="entry name" value="RNA_pol_Rpb1_4"/>
</dbReference>
<gene>
    <name evidence="12 16" type="primary">rpoC</name>
    <name evidence="16" type="ORF">CSA09_05665</name>
</gene>
<proteinExistence type="inferred from homology"/>
<feature type="domain" description="RNA polymerase N-terminal" evidence="15">
    <location>
        <begin position="235"/>
        <end position="513"/>
    </location>
</feature>
<dbReference type="CDD" id="cd02655">
    <property type="entry name" value="RNAP_beta'_C"/>
    <property type="match status" value="1"/>
</dbReference>
<dbReference type="Pfam" id="PF04983">
    <property type="entry name" value="RNA_pol_Rpb1_3"/>
    <property type="match status" value="1"/>
</dbReference>
<reference evidence="16 17" key="1">
    <citation type="submission" date="2017-10" db="EMBL/GenBank/DDBJ databases">
        <title>Novel microbial diversity and functional potential in the marine mammal oral microbiome.</title>
        <authorList>
            <person name="Dudek N.K."/>
            <person name="Sun C.L."/>
            <person name="Burstein D."/>
            <person name="Kantor R.S."/>
            <person name="Aliaga Goltsman D.S."/>
            <person name="Bik E.M."/>
            <person name="Thomas B.C."/>
            <person name="Banfield J.F."/>
            <person name="Relman D.A."/>
        </authorList>
    </citation>
    <scope>NUCLEOTIDE SEQUENCE [LARGE SCALE GENOMIC DNA]</scope>
    <source>
        <strain evidence="16">DOLJORAL78_50_517</strain>
    </source>
</reference>
<dbReference type="HAMAP" id="MF_01322">
    <property type="entry name" value="RNApol_bact_RpoC"/>
    <property type="match status" value="1"/>
</dbReference>
<dbReference type="Gene3D" id="1.10.274.100">
    <property type="entry name" value="RNA polymerase Rpb1, domain 3"/>
    <property type="match status" value="1"/>
</dbReference>
<dbReference type="InterPro" id="IPR044893">
    <property type="entry name" value="RNA_pol_Rpb1_clamp_domain"/>
</dbReference>
<dbReference type="FunFam" id="1.10.132.30:FF:000003">
    <property type="entry name" value="DNA-directed RNA polymerase subunit beta"/>
    <property type="match status" value="1"/>
</dbReference>
<evidence type="ECO:0000256" key="9">
    <source>
        <dbReference type="ARBA" id="ARBA00022842"/>
    </source>
</evidence>
<dbReference type="SUPFAM" id="SSF64484">
    <property type="entry name" value="beta and beta-prime subunits of DNA dependent RNA-polymerase"/>
    <property type="match status" value="1"/>
</dbReference>
<dbReference type="InterPro" id="IPR006592">
    <property type="entry name" value="RNA_pol_N"/>
</dbReference>
<dbReference type="EC" id="2.7.7.6" evidence="12"/>
<dbReference type="Pfam" id="PF04998">
    <property type="entry name" value="RNA_pol_Rpb1_5"/>
    <property type="match status" value="1"/>
</dbReference>
<evidence type="ECO:0000256" key="12">
    <source>
        <dbReference type="HAMAP-Rule" id="MF_01322"/>
    </source>
</evidence>
<evidence type="ECO:0000256" key="4">
    <source>
        <dbReference type="ARBA" id="ARBA00022478"/>
    </source>
</evidence>
<dbReference type="Proteomes" id="UP000229278">
    <property type="component" value="Unassembled WGS sequence"/>
</dbReference>
<dbReference type="NCBIfam" id="TIGR02386">
    <property type="entry name" value="rpoC_TIGR"/>
    <property type="match status" value="1"/>
</dbReference>
<feature type="binding site" evidence="12">
    <location>
        <position position="947"/>
    </location>
    <ligand>
        <name>Zn(2+)</name>
        <dbReference type="ChEBI" id="CHEBI:29105"/>
        <label>2</label>
    </ligand>
</feature>
<feature type="binding site" evidence="12">
    <location>
        <position position="461"/>
    </location>
    <ligand>
        <name>Mg(2+)</name>
        <dbReference type="ChEBI" id="CHEBI:18420"/>
    </ligand>
</feature>
<evidence type="ECO:0000256" key="7">
    <source>
        <dbReference type="ARBA" id="ARBA00022723"/>
    </source>
</evidence>
<keyword evidence="7 12" id="KW-0479">Metal-binding</keyword>
<comment type="cofactor">
    <cofactor evidence="12">
        <name>Zn(2+)</name>
        <dbReference type="ChEBI" id="CHEBI:29105"/>
    </cofactor>
    <text evidence="12">Binds 2 Zn(2+) ions per subunit.</text>
</comment>
<feature type="binding site" evidence="12">
    <location>
        <position position="863"/>
    </location>
    <ligand>
        <name>Zn(2+)</name>
        <dbReference type="ChEBI" id="CHEBI:29105"/>
        <label>2</label>
    </ligand>
</feature>
<dbReference type="Gene3D" id="1.10.40.90">
    <property type="match status" value="1"/>
</dbReference>
<dbReference type="CDD" id="cd01609">
    <property type="entry name" value="RNAP_beta'_N"/>
    <property type="match status" value="1"/>
</dbReference>
<feature type="binding site" evidence="12">
    <location>
        <position position="459"/>
    </location>
    <ligand>
        <name>Mg(2+)</name>
        <dbReference type="ChEBI" id="CHEBI:18420"/>
    </ligand>
</feature>
<dbReference type="Pfam" id="PF00623">
    <property type="entry name" value="RNA_pol_Rpb1_2"/>
    <property type="match status" value="2"/>
</dbReference>
<accession>A0A2G6PDS5</accession>
<dbReference type="InterPro" id="IPR007066">
    <property type="entry name" value="RNA_pol_Rpb1_3"/>
</dbReference>
<keyword evidence="10 12" id="KW-0804">Transcription</keyword>
<evidence type="ECO:0000256" key="14">
    <source>
        <dbReference type="SAM" id="MobiDB-lite"/>
    </source>
</evidence>
<dbReference type="InterPro" id="IPR007080">
    <property type="entry name" value="RNA_pol_Rpb1_1"/>
</dbReference>
<keyword evidence="9 12" id="KW-0460">Magnesium</keyword>
<comment type="cofactor">
    <cofactor evidence="12">
        <name>Mg(2+)</name>
        <dbReference type="ChEBI" id="CHEBI:18420"/>
    </cofactor>
    <text evidence="12">Binds 1 Mg(2+) ion per subunit.</text>
</comment>
<evidence type="ECO:0000256" key="3">
    <source>
        <dbReference type="ARBA" id="ARBA00009839"/>
    </source>
</evidence>
<feature type="region of interest" description="Disordered" evidence="14">
    <location>
        <begin position="1422"/>
        <end position="1467"/>
    </location>
</feature>
<keyword evidence="6 12" id="KW-0548">Nucleotidyltransferase</keyword>
<sequence>MKDMLNPFKIFDEIEDFDAIRIGLASPEMIRSWSRGEVKKPETINYRTFKPERDGLFCAKIFGPNKDYECLCGKYKRLKHRGVVCEKCGVEVTLAKVRRERMGHIELASPVAHIWFLKSLPSRIGLLLDMTLRDIERVLYFESFVVIDPGSTPLDKGQMLTDDGYLEAIEEYGDDFDARMGAEAVYELLHGLNLANLVKTLREEIDGCKSETKLKRLSKRLKLVESFLHSGNKPEWMVLTVLPVLPPELRPLVPLDGGRFATSDLNDLYRRVINRNNRLKRLLDLNAPEIIVRNEKRMLQESVDSLLDNGRRGRAITGSNKRPLKSLADMIKGKQGRFRQNLLGKRVDYSGRSVIVVGPTLRLHQCGLPKKMALELFKPFIFSRLQPEYATTIKAAKKMVERIEPVVWDILEEVIREHPVMLNRAPTLHRLGIQAFEPVLIEGKAIQLHPLVCTAFNADFDGDQMAVHVPLSIEAQLEARAMMMSTNNILSPASGEPIIVPSQDVVLGLYYLTRERINAKGEGMVFASLNEVHRAYENRRVELHARIEVRLVHEETPDSLKEILQAVEKGEASTPVLADNILDQKNKQIGAAGTLLDTDLLNTLLCAEHLDRVAIRYRLKTTVGRALLSEILPAGLPFALINKTLNKKAISRLINTCYRDLGLKDTVIFADQLMYTGFHYATRSGSSIGFEDFQIPAKKAELLEKAEQEVKDIDDQYTSGLVTPKERYNKVVDIWSRTNDLVAKAMMDNLGSETARDRDGQDVKQASFNAVFMMADSGARGSPAQIRQLAGMRGLMAKPDGSIIETPIKANFREGLSVLEYFISTHGARKGLADTALKTANSGYLTRRLVDVAQDLVVTETDCGTREGLWMTPVIEEGETKEPLSERILGRTTAQEILRSGQDEVAIEAGTLLDEKWVTKLDEWGIDRIQVRSPITCRTRYGVCAMCYGRDLARGHRVNIGEAVGVIAAQSIGEPGTQLTMRTFHIGGAAARKTVTNSVQVKTKGILHLHKMKTVQRRDGYLVAVSRSGEVMLLDEQGRERERYKVPYGAELSIAHGSAVEAGQTIAKWDPFTHPIVTEVAGILRFAEIEEGVTVQRYTDDFTGLTSLVVMDPKQRGALGKDKRPVVRLVDEHGNDVFIPGTSTLAQYPLPTGAIINCADGDPVVVGDTIARIPQESSGSSDIVGGLPRVADLFEARKPKEPAILAEKSGIIEFGKETKGKQRLVIRDKDGEILYEELIPKWRQVNIFDGEHVEQGEMIASGEPTPHDILRLLGVQELAAYLVREIQNVYRVQGVKINDKHIEVIIRQMLRKVEITYPGETSFIKGEQVERTRVLEENDQLAAKKRTNNEAALARYQPILLGITKASLATESFISAASFQETTRVLTEAAVRGLQDDLRGLKENVIVGRLIPAGTGLAYHQQRRSGWVPSQPGSDGHLFDVGEPEIKPTEDHTTRSASESESSKIAE</sequence>
<dbReference type="Gene3D" id="1.10.150.390">
    <property type="match status" value="1"/>
</dbReference>
<comment type="catalytic activity">
    <reaction evidence="11 12 13">
        <text>RNA(n) + a ribonucleoside 5'-triphosphate = RNA(n+1) + diphosphate</text>
        <dbReference type="Rhea" id="RHEA:21248"/>
        <dbReference type="Rhea" id="RHEA-COMP:14527"/>
        <dbReference type="Rhea" id="RHEA-COMP:17342"/>
        <dbReference type="ChEBI" id="CHEBI:33019"/>
        <dbReference type="ChEBI" id="CHEBI:61557"/>
        <dbReference type="ChEBI" id="CHEBI:140395"/>
        <dbReference type="EC" id="2.7.7.6"/>
    </reaction>
</comment>
<dbReference type="Gene3D" id="2.40.50.100">
    <property type="match status" value="3"/>
</dbReference>
<dbReference type="InterPro" id="IPR042102">
    <property type="entry name" value="RNA_pol_Rpb1_3_sf"/>
</dbReference>
<protein>
    <recommendedName>
        <fullName evidence="12">DNA-directed RNA polymerase subunit beta'</fullName>
        <shortName evidence="12">RNAP subunit beta'</shortName>
        <ecNumber evidence="12">2.7.7.6</ecNumber>
    </recommendedName>
    <alternativeName>
        <fullName evidence="12">RNA polymerase subunit beta'</fullName>
    </alternativeName>
    <alternativeName>
        <fullName evidence="12">Transcriptase subunit beta'</fullName>
    </alternativeName>
</protein>
<dbReference type="Gene3D" id="1.10.1790.20">
    <property type="match status" value="1"/>
</dbReference>
<feature type="binding site" evidence="12">
    <location>
        <position position="944"/>
    </location>
    <ligand>
        <name>Zn(2+)</name>
        <dbReference type="ChEBI" id="CHEBI:29105"/>
        <label>2</label>
    </ligand>
</feature>
<keyword evidence="5 12" id="KW-0808">Transferase</keyword>
<feature type="binding site" evidence="12">
    <location>
        <position position="72"/>
    </location>
    <ligand>
        <name>Zn(2+)</name>
        <dbReference type="ChEBI" id="CHEBI:29105"/>
        <label>1</label>
    </ligand>
</feature>